<reference evidence="2 3" key="1">
    <citation type="submission" date="2024-04" db="EMBL/GenBank/DDBJ databases">
        <title>WGS of bacteria from Torrens River.</title>
        <authorList>
            <person name="Wyrsch E.R."/>
            <person name="Drigo B."/>
        </authorList>
    </citation>
    <scope>NUCLEOTIDE SEQUENCE [LARGE SCALE GENOMIC DNA]</scope>
    <source>
        <strain evidence="2 3">TWI391</strain>
    </source>
</reference>
<dbReference type="Gene3D" id="3.50.50.60">
    <property type="entry name" value="FAD/NAD(P)-binding domain"/>
    <property type="match status" value="2"/>
</dbReference>
<dbReference type="PRINTS" id="PR00469">
    <property type="entry name" value="PNDRDTASEII"/>
</dbReference>
<evidence type="ECO:0000313" key="3">
    <source>
        <dbReference type="Proteomes" id="UP001409291"/>
    </source>
</evidence>
<protein>
    <submittedName>
        <fullName evidence="2">NAD(P)-binding domain-containing protein</fullName>
    </submittedName>
</protein>
<gene>
    <name evidence="2" type="ORF">ABE541_00485</name>
</gene>
<dbReference type="PANTHER" id="PTHR43539:SF78">
    <property type="entry name" value="FLAVIN-CONTAINING MONOOXYGENASE"/>
    <property type="match status" value="1"/>
</dbReference>
<dbReference type="RefSeq" id="WP_346580310.1">
    <property type="nucleotide sequence ID" value="NZ_JBDJNQ010000001.1"/>
</dbReference>
<keyword evidence="3" id="KW-1185">Reference proteome</keyword>
<dbReference type="PRINTS" id="PR00368">
    <property type="entry name" value="FADPNR"/>
</dbReference>
<dbReference type="SUPFAM" id="SSF51905">
    <property type="entry name" value="FAD/NAD(P)-binding domain"/>
    <property type="match status" value="1"/>
</dbReference>
<comment type="caution">
    <text evidence="2">The sequence shown here is derived from an EMBL/GenBank/DDBJ whole genome shotgun (WGS) entry which is preliminary data.</text>
</comment>
<dbReference type="EMBL" id="JBDJNQ010000001">
    <property type="protein sequence ID" value="MEN5375732.1"/>
    <property type="molecule type" value="Genomic_DNA"/>
</dbReference>
<name>A0ABV0BMK9_9SPHI</name>
<proteinExistence type="predicted"/>
<dbReference type="InterPro" id="IPR050982">
    <property type="entry name" value="Auxin_biosynth/cation_transpt"/>
</dbReference>
<dbReference type="InterPro" id="IPR036188">
    <property type="entry name" value="FAD/NAD-bd_sf"/>
</dbReference>
<evidence type="ECO:0000256" key="1">
    <source>
        <dbReference type="ARBA" id="ARBA00023002"/>
    </source>
</evidence>
<dbReference type="PANTHER" id="PTHR43539">
    <property type="entry name" value="FLAVIN-BINDING MONOOXYGENASE-LIKE PROTEIN (AFU_ORTHOLOGUE AFUA_4G09220)"/>
    <property type="match status" value="1"/>
</dbReference>
<dbReference type="Pfam" id="PF13738">
    <property type="entry name" value="Pyr_redox_3"/>
    <property type="match status" value="1"/>
</dbReference>
<keyword evidence="1" id="KW-0560">Oxidoreductase</keyword>
<accession>A0ABV0BMK9</accession>
<dbReference type="Proteomes" id="UP001409291">
    <property type="component" value="Unassembled WGS sequence"/>
</dbReference>
<organism evidence="2 3">
    <name type="scientific">Sphingobacterium kitahiroshimense</name>
    <dbReference type="NCBI Taxonomy" id="470446"/>
    <lineage>
        <taxon>Bacteria</taxon>
        <taxon>Pseudomonadati</taxon>
        <taxon>Bacteroidota</taxon>
        <taxon>Sphingobacteriia</taxon>
        <taxon>Sphingobacteriales</taxon>
        <taxon>Sphingobacteriaceae</taxon>
        <taxon>Sphingobacterium</taxon>
    </lineage>
</organism>
<evidence type="ECO:0000313" key="2">
    <source>
        <dbReference type="EMBL" id="MEN5375732.1"/>
    </source>
</evidence>
<sequence length="422" mass="47825">MKVEKIQDVIVVGAGQAGLAISYYLKNHRIKHIVLEQHFIGYSWKEHRWDSFKMNTPNWMTTLPGMDIPINKREYFMTKEEFVMYLKKYVRTFNLPILENHKVIGIEKTDIGFAVNIEKEGVFYTFLSKAVVIASGIMNKISLPKLWKNVPAHVKQFHASEYKNVKQLPTGNILVVGGGQSGCQIAEELALAKRKVYLAGSKVARAPRRYKGKDIMEWMDRMGMMDMSSKLLKEKSHLLAVQPQVSGLGLLGHTVSYQSLYSIGVTILGGLKGVDDENLYFDDNAKSNIHYADETSVFIKSQVDAYLEKHSAFISEEEEDLSDCPDNNYVSASDLRILCLRDFDIATIIWATGFGYDFSYLNVSLVDDKGRPEHVDGEMLTEGFYCIGFPWLRKKKSGLVFGVSDDAKAIVEKIMQNLNKNQ</sequence>